<name>A0A136IZG4_9PEZI</name>
<dbReference type="EMBL" id="KQ964252">
    <property type="protein sequence ID" value="KXJ90370.1"/>
    <property type="molecule type" value="Genomic_DNA"/>
</dbReference>
<dbReference type="AlphaFoldDB" id="A0A136IZG4"/>
<reference evidence="3" key="1">
    <citation type="submission" date="2016-02" db="EMBL/GenBank/DDBJ databases">
        <title>Draft genome sequence of Microdochium bolleyi, a fungal endophyte of beachgrass.</title>
        <authorList>
            <consortium name="DOE Joint Genome Institute"/>
            <person name="David A.S."/>
            <person name="May G."/>
            <person name="Haridas S."/>
            <person name="Lim J."/>
            <person name="Wang M."/>
            <person name="Labutti K."/>
            <person name="Lipzen A."/>
            <person name="Barry K."/>
            <person name="Grigoriev I.V."/>
        </authorList>
    </citation>
    <scope>NUCLEOTIDE SEQUENCE [LARGE SCALE GENOMIC DNA]</scope>
    <source>
        <strain evidence="3">J235TASD1</strain>
    </source>
</reference>
<keyword evidence="3" id="KW-1185">Reference proteome</keyword>
<feature type="compositionally biased region" description="Polar residues" evidence="1">
    <location>
        <begin position="85"/>
        <end position="106"/>
    </location>
</feature>
<accession>A0A136IZG4</accession>
<evidence type="ECO:0000313" key="3">
    <source>
        <dbReference type="Proteomes" id="UP000070501"/>
    </source>
</evidence>
<evidence type="ECO:0000313" key="2">
    <source>
        <dbReference type="EMBL" id="KXJ90370.1"/>
    </source>
</evidence>
<proteinExistence type="predicted"/>
<protein>
    <submittedName>
        <fullName evidence="2">Uncharacterized protein</fullName>
    </submittedName>
</protein>
<gene>
    <name evidence="2" type="ORF">Micbo1qcDRAFT_176179</name>
</gene>
<dbReference type="InParanoid" id="A0A136IZG4"/>
<organism evidence="2 3">
    <name type="scientific">Microdochium bolleyi</name>
    <dbReference type="NCBI Taxonomy" id="196109"/>
    <lineage>
        <taxon>Eukaryota</taxon>
        <taxon>Fungi</taxon>
        <taxon>Dikarya</taxon>
        <taxon>Ascomycota</taxon>
        <taxon>Pezizomycotina</taxon>
        <taxon>Sordariomycetes</taxon>
        <taxon>Xylariomycetidae</taxon>
        <taxon>Xylariales</taxon>
        <taxon>Microdochiaceae</taxon>
        <taxon>Microdochium</taxon>
    </lineage>
</organism>
<sequence length="106" mass="12292">MEEIKGFRAATETNDGQELFLLVELYQALSSLDRTSHWHEQSSWLHGLKDERDSSRLVILTRERLRIMSEPRRMRSNPCLVSGNPGVQRSAVTQKMDQNNTHCLRP</sequence>
<feature type="region of interest" description="Disordered" evidence="1">
    <location>
        <begin position="75"/>
        <end position="106"/>
    </location>
</feature>
<evidence type="ECO:0000256" key="1">
    <source>
        <dbReference type="SAM" id="MobiDB-lite"/>
    </source>
</evidence>
<dbReference type="Proteomes" id="UP000070501">
    <property type="component" value="Unassembled WGS sequence"/>
</dbReference>